<accession>A0A0D7B0P7</accession>
<feature type="transmembrane region" description="Helical" evidence="1">
    <location>
        <begin position="350"/>
        <end position="369"/>
    </location>
</feature>
<reference evidence="2 3" key="1">
    <citation type="journal article" date="2015" name="Fungal Genet. Biol.">
        <title>Evolution of novel wood decay mechanisms in Agaricales revealed by the genome sequences of Fistulina hepatica and Cylindrobasidium torrendii.</title>
        <authorList>
            <person name="Floudas D."/>
            <person name="Held B.W."/>
            <person name="Riley R."/>
            <person name="Nagy L.G."/>
            <person name="Koehler G."/>
            <person name="Ransdell A.S."/>
            <person name="Younus H."/>
            <person name="Chow J."/>
            <person name="Chiniquy J."/>
            <person name="Lipzen A."/>
            <person name="Tritt A."/>
            <person name="Sun H."/>
            <person name="Haridas S."/>
            <person name="LaButti K."/>
            <person name="Ohm R.A."/>
            <person name="Kues U."/>
            <person name="Blanchette R.A."/>
            <person name="Grigoriev I.V."/>
            <person name="Minto R.E."/>
            <person name="Hibbett D.S."/>
        </authorList>
    </citation>
    <scope>NUCLEOTIDE SEQUENCE [LARGE SCALE GENOMIC DNA]</scope>
    <source>
        <strain evidence="2 3">FP15055 ss-10</strain>
    </source>
</reference>
<evidence type="ECO:0000313" key="3">
    <source>
        <dbReference type="Proteomes" id="UP000054007"/>
    </source>
</evidence>
<keyword evidence="1" id="KW-0472">Membrane</keyword>
<feature type="transmembrane region" description="Helical" evidence="1">
    <location>
        <begin position="202"/>
        <end position="221"/>
    </location>
</feature>
<dbReference type="PANTHER" id="PTHR19346">
    <property type="entry name" value="SUGAR PHOSPHATE TRANSPORTER DOMAIN-CONTAINING PROTEIN"/>
    <property type="match status" value="1"/>
</dbReference>
<evidence type="ECO:0000256" key="1">
    <source>
        <dbReference type="SAM" id="Phobius"/>
    </source>
</evidence>
<gene>
    <name evidence="2" type="ORF">CYLTODRAFT_425432</name>
</gene>
<organism evidence="2 3">
    <name type="scientific">Cylindrobasidium torrendii FP15055 ss-10</name>
    <dbReference type="NCBI Taxonomy" id="1314674"/>
    <lineage>
        <taxon>Eukaryota</taxon>
        <taxon>Fungi</taxon>
        <taxon>Dikarya</taxon>
        <taxon>Basidiomycota</taxon>
        <taxon>Agaricomycotina</taxon>
        <taxon>Agaricomycetes</taxon>
        <taxon>Agaricomycetidae</taxon>
        <taxon>Agaricales</taxon>
        <taxon>Marasmiineae</taxon>
        <taxon>Physalacriaceae</taxon>
        <taxon>Cylindrobasidium</taxon>
    </lineage>
</organism>
<evidence type="ECO:0000313" key="2">
    <source>
        <dbReference type="EMBL" id="KIY64193.1"/>
    </source>
</evidence>
<keyword evidence="1" id="KW-1133">Transmembrane helix</keyword>
<keyword evidence="3" id="KW-1185">Reference proteome</keyword>
<dbReference type="OrthoDB" id="10062838at2759"/>
<dbReference type="PANTHER" id="PTHR19346:SF4">
    <property type="entry name" value="SUGAR PHOSPHATE TRANSPORTER DOMAIN-CONTAINING PROTEIN"/>
    <property type="match status" value="1"/>
</dbReference>
<feature type="transmembrane region" description="Helical" evidence="1">
    <location>
        <begin position="138"/>
        <end position="157"/>
    </location>
</feature>
<feature type="transmembrane region" description="Helical" evidence="1">
    <location>
        <begin position="106"/>
        <end position="126"/>
    </location>
</feature>
<dbReference type="AlphaFoldDB" id="A0A0D7B0P7"/>
<feature type="transmembrane region" description="Helical" evidence="1">
    <location>
        <begin position="282"/>
        <end position="302"/>
    </location>
</feature>
<dbReference type="InterPro" id="IPR037185">
    <property type="entry name" value="EmrE-like"/>
</dbReference>
<proteinExistence type="predicted"/>
<keyword evidence="1" id="KW-0812">Transmembrane</keyword>
<feature type="transmembrane region" description="Helical" evidence="1">
    <location>
        <begin position="12"/>
        <end position="30"/>
    </location>
</feature>
<dbReference type="Proteomes" id="UP000054007">
    <property type="component" value="Unassembled WGS sequence"/>
</dbReference>
<evidence type="ECO:0008006" key="4">
    <source>
        <dbReference type="Google" id="ProtNLM"/>
    </source>
</evidence>
<dbReference type="STRING" id="1314674.A0A0D7B0P7"/>
<feature type="transmembrane region" description="Helical" evidence="1">
    <location>
        <begin position="375"/>
        <end position="396"/>
    </location>
</feature>
<dbReference type="InterPro" id="IPR026505">
    <property type="entry name" value="Solute_c_fam_35_mem_F3/F4"/>
</dbReference>
<dbReference type="SUPFAM" id="SSF103481">
    <property type="entry name" value="Multidrug resistance efflux transporter EmrE"/>
    <property type="match status" value="1"/>
</dbReference>
<dbReference type="EMBL" id="KN880649">
    <property type="protein sequence ID" value="KIY64193.1"/>
    <property type="molecule type" value="Genomic_DNA"/>
</dbReference>
<protein>
    <recommendedName>
        <fullName evidence="4">EamA domain-containing protein</fullName>
    </recommendedName>
</protein>
<feature type="transmembrane region" description="Helical" evidence="1">
    <location>
        <begin position="322"/>
        <end position="343"/>
    </location>
</feature>
<sequence length="400" mass="43306">MTHHDSHASLPHVGRTFTIVVFICTLVAFVVESEMTQYVQTTLGFRKPFFIFFVVHSAFAIIFPLHVLYLKVASTSSTTSLLRSLSLALREQMRVPSNARFPTARFISLIMVLMVACNLPGMLWFAAVTMASVSDVTAIWNTNAFFSYLISVKVFHLRWEARRLFAVVLATVGVLVVVYGGHKSSKSSSSSGPSTNTVPGPTAPLIGDLITLAASIGYALYQVMYKKYAALPSDPERAEYEPLLEEEVFDTADPEVVQADEVRALKDADVTPPLPFGFHPNFLTSTIGVSTALVMWIIFPALHFLDIETFVFPTRLATLGGIAAIALSGVIFNSGFMILLAMWGPVMTSVGGLLTIVLVFIADILWGAGLQAVSIGGVVGSCIILLAFTILASDLVRAST</sequence>
<feature type="non-terminal residue" evidence="2">
    <location>
        <position position="1"/>
    </location>
</feature>
<feature type="transmembrane region" description="Helical" evidence="1">
    <location>
        <begin position="50"/>
        <end position="70"/>
    </location>
</feature>
<name>A0A0D7B0P7_9AGAR</name>
<feature type="transmembrane region" description="Helical" evidence="1">
    <location>
        <begin position="164"/>
        <end position="182"/>
    </location>
</feature>